<dbReference type="PaxDb" id="546414-Deide_20810"/>
<feature type="chain" id="PRO_5002908235" description="Lipoprotein" evidence="2">
    <location>
        <begin position="21"/>
        <end position="397"/>
    </location>
</feature>
<reference evidence="3 4" key="1">
    <citation type="journal article" date="2009" name="PLoS Genet.">
        <title>Alliance of proteomics and genomics to unravel the specificities of Sahara bacterium Deinococcus deserti.</title>
        <authorList>
            <person name="de Groot A."/>
            <person name="Dulermo R."/>
            <person name="Ortet P."/>
            <person name="Blanchard L."/>
            <person name="Guerin P."/>
            <person name="Fernandez B."/>
            <person name="Vacherie B."/>
            <person name="Dossat C."/>
            <person name="Jolivet E."/>
            <person name="Siguier P."/>
            <person name="Chandler M."/>
            <person name="Barakat M."/>
            <person name="Dedieu A."/>
            <person name="Barbe V."/>
            <person name="Heulin T."/>
            <person name="Sommer S."/>
            <person name="Achouak W."/>
            <person name="Armengaud J."/>
        </authorList>
    </citation>
    <scope>NUCLEOTIDE SEQUENCE [LARGE SCALE GENOMIC DNA]</scope>
    <source>
        <strain evidence="4">DSM 17065 / CIP 109153 / LMG 22923 / VCD115</strain>
    </source>
</reference>
<evidence type="ECO:0000256" key="1">
    <source>
        <dbReference type="SAM" id="MobiDB-lite"/>
    </source>
</evidence>
<name>C1CYS1_DEIDV</name>
<keyword evidence="2" id="KW-0732">Signal</keyword>
<dbReference type="AlphaFoldDB" id="C1CYS1"/>
<dbReference type="HOGENOM" id="CLU_693926_0_0_0"/>
<dbReference type="Proteomes" id="UP000002208">
    <property type="component" value="Chromosome"/>
</dbReference>
<dbReference type="OrthoDB" id="61442at2"/>
<dbReference type="KEGG" id="ddr:Deide_20810"/>
<dbReference type="RefSeq" id="WP_012694222.1">
    <property type="nucleotide sequence ID" value="NC_012526.1"/>
</dbReference>
<organism evidence="3 4">
    <name type="scientific">Deinococcus deserti (strain DSM 17065 / CIP 109153 / LMG 22923 / VCD115)</name>
    <dbReference type="NCBI Taxonomy" id="546414"/>
    <lineage>
        <taxon>Bacteria</taxon>
        <taxon>Thermotogati</taxon>
        <taxon>Deinococcota</taxon>
        <taxon>Deinococci</taxon>
        <taxon>Deinococcales</taxon>
        <taxon>Deinococcaceae</taxon>
        <taxon>Deinococcus</taxon>
    </lineage>
</organism>
<sequence length="397" mass="41223">MLLKRAPALAALTVTALLLASCDPNRNGTQPPAVTDPAATAPATPVAGQSTEAAALPQAAASASLVVETMLDPKSTDFDPDLRALLNLFPSPSMQSLTQPAQTVGRSLLGAFGLPTPGKLQVQTTTPVTNSPLATGTITFSANGQLTTSPEPRTGLIIRNLKTDVTLQIDWKVNGAQTVWLEQKTHYGTYHTELPTRATATMNHGGKVVAQVTHAMTPGGCLSSGGPDALTLTGWAGRENTPPAKANLSYSWTESGVQLKGAVAYHTKSRVANAAFDVNVTGTTAGRCTPQAFSFTPTRADVSAQVNVPGHNAQATLYLRDLKNMVISDSALKAEQPFKAVSGRINASLSHQGTVALTAFGELASSNVNPLPGDQVKVQYIKGGALVTTTLEALIAP</sequence>
<evidence type="ECO:0000313" key="4">
    <source>
        <dbReference type="Proteomes" id="UP000002208"/>
    </source>
</evidence>
<proteinExistence type="predicted"/>
<keyword evidence="4" id="KW-1185">Reference proteome</keyword>
<evidence type="ECO:0000256" key="2">
    <source>
        <dbReference type="SAM" id="SignalP"/>
    </source>
</evidence>
<feature type="signal peptide" evidence="2">
    <location>
        <begin position="1"/>
        <end position="20"/>
    </location>
</feature>
<feature type="compositionally biased region" description="Low complexity" evidence="1">
    <location>
        <begin position="31"/>
        <end position="48"/>
    </location>
</feature>
<accession>C1CYS1</accession>
<protein>
    <recommendedName>
        <fullName evidence="5">Lipoprotein</fullName>
    </recommendedName>
</protein>
<evidence type="ECO:0000313" key="3">
    <source>
        <dbReference type="EMBL" id="ACO47101.1"/>
    </source>
</evidence>
<dbReference type="PROSITE" id="PS51257">
    <property type="entry name" value="PROKAR_LIPOPROTEIN"/>
    <property type="match status" value="1"/>
</dbReference>
<evidence type="ECO:0008006" key="5">
    <source>
        <dbReference type="Google" id="ProtNLM"/>
    </source>
</evidence>
<dbReference type="EMBL" id="CP001114">
    <property type="protein sequence ID" value="ACO47101.1"/>
    <property type="molecule type" value="Genomic_DNA"/>
</dbReference>
<feature type="region of interest" description="Disordered" evidence="1">
    <location>
        <begin position="28"/>
        <end position="48"/>
    </location>
</feature>
<gene>
    <name evidence="3" type="ordered locus">Deide_20810</name>
</gene>